<name>A0A927BW06_9BACL</name>
<feature type="coiled-coil region" evidence="1">
    <location>
        <begin position="33"/>
        <end position="60"/>
    </location>
</feature>
<organism evidence="2 3">
    <name type="scientific">Paenibacillus sabuli</name>
    <dbReference type="NCBI Taxonomy" id="2772509"/>
    <lineage>
        <taxon>Bacteria</taxon>
        <taxon>Bacillati</taxon>
        <taxon>Bacillota</taxon>
        <taxon>Bacilli</taxon>
        <taxon>Bacillales</taxon>
        <taxon>Paenibacillaceae</taxon>
        <taxon>Paenibacillus</taxon>
    </lineage>
</organism>
<accession>A0A927BW06</accession>
<keyword evidence="1" id="KW-0175">Coiled coil</keyword>
<proteinExistence type="predicted"/>
<evidence type="ECO:0000256" key="1">
    <source>
        <dbReference type="SAM" id="Coils"/>
    </source>
</evidence>
<reference evidence="2" key="1">
    <citation type="submission" date="2020-09" db="EMBL/GenBank/DDBJ databases">
        <title>A novel bacterium of genus Paenibacillus, isolated from South China Sea.</title>
        <authorList>
            <person name="Huang H."/>
            <person name="Mo K."/>
            <person name="Hu Y."/>
        </authorList>
    </citation>
    <scope>NUCLEOTIDE SEQUENCE</scope>
    <source>
        <strain evidence="2">IB182496</strain>
    </source>
</reference>
<sequence length="323" mass="35430">MDKSKAILVLLAANLLAVVYVGYSLHGAVRNGHAEQDAEIRNLQQQVQQLESAILNGVRQELTARDEKVEALDYTWSAVDIAQKSAQIGLEVELQEVSASAEIVLTLAHEEMTAPMEAVLEPLGGMRYGAELELSVAHNYELRVWERNADGQRQMNAASLQLPLYDELYARRVQEASTGTSISGERLTADVAFQLQEPAIPGTELEKVLLRITRDGAVYDEVDLTAQATSQSARSAGLEQQYNLALAAGEIDPSVTLEQFISDREAASDTDTPAYDGRARYTVSYTLDYAKDAPELGLDAESATELGFEWVLTFADGYVWPED</sequence>
<keyword evidence="3" id="KW-1185">Reference proteome</keyword>
<protein>
    <submittedName>
        <fullName evidence="2">Uncharacterized protein</fullName>
    </submittedName>
</protein>
<dbReference type="AlphaFoldDB" id="A0A927BW06"/>
<dbReference type="RefSeq" id="WP_190919275.1">
    <property type="nucleotide sequence ID" value="NZ_JACXIZ010000026.1"/>
</dbReference>
<evidence type="ECO:0000313" key="2">
    <source>
        <dbReference type="EMBL" id="MBD2846670.1"/>
    </source>
</evidence>
<dbReference type="Proteomes" id="UP000621560">
    <property type="component" value="Unassembled WGS sequence"/>
</dbReference>
<comment type="caution">
    <text evidence="2">The sequence shown here is derived from an EMBL/GenBank/DDBJ whole genome shotgun (WGS) entry which is preliminary data.</text>
</comment>
<gene>
    <name evidence="2" type="ORF">IDH44_15835</name>
</gene>
<dbReference type="EMBL" id="JACXIZ010000026">
    <property type="protein sequence ID" value="MBD2846670.1"/>
    <property type="molecule type" value="Genomic_DNA"/>
</dbReference>
<evidence type="ECO:0000313" key="3">
    <source>
        <dbReference type="Proteomes" id="UP000621560"/>
    </source>
</evidence>